<comment type="caution">
    <text evidence="1">The sequence shown here is derived from an EMBL/GenBank/DDBJ whole genome shotgun (WGS) entry which is preliminary data.</text>
</comment>
<dbReference type="Proteomes" id="UP000756346">
    <property type="component" value="Unassembled WGS sequence"/>
</dbReference>
<dbReference type="RefSeq" id="XP_046011128.1">
    <property type="nucleotide sequence ID" value="XM_046148129.1"/>
</dbReference>
<evidence type="ECO:0000313" key="2">
    <source>
        <dbReference type="Proteomes" id="UP000756346"/>
    </source>
</evidence>
<keyword evidence="2" id="KW-1185">Reference proteome</keyword>
<name>A0A9P9BP99_9PEZI</name>
<dbReference type="GeneID" id="70177675"/>
<accession>A0A9P9BP99</accession>
<dbReference type="PANTHER" id="PTHR35186:SF4">
    <property type="entry name" value="PRION-INHIBITION AND PROPAGATION HELO DOMAIN-CONTAINING PROTEIN"/>
    <property type="match status" value="1"/>
</dbReference>
<evidence type="ECO:0000313" key="1">
    <source>
        <dbReference type="EMBL" id="KAH7028840.1"/>
    </source>
</evidence>
<organism evidence="1 2">
    <name type="scientific">Microdochium trichocladiopsis</name>
    <dbReference type="NCBI Taxonomy" id="1682393"/>
    <lineage>
        <taxon>Eukaryota</taxon>
        <taxon>Fungi</taxon>
        <taxon>Dikarya</taxon>
        <taxon>Ascomycota</taxon>
        <taxon>Pezizomycotina</taxon>
        <taxon>Sordariomycetes</taxon>
        <taxon>Xylariomycetidae</taxon>
        <taxon>Xylariales</taxon>
        <taxon>Microdochiaceae</taxon>
        <taxon>Microdochium</taxon>
    </lineage>
</organism>
<sequence>MSGFEVAGVVLGAFPLAIAAIDAYKRISLKVAAWRELRTIWLRCSEDLKNEQLAFKRHLKLLVLPLVVDPKSATELLNDPTGRRWSDADVADLLESKLGEAHDLYLSYVRRMHETLEELRNDMQIDSDLIQDKMTTQPAARSRVKLPMNKDEKRLQMFKMKFLQGESNRKRLLKQLRDCNEKLWKLLDSSEKDARLTTTMEAARVVAAADASLCKFWKTATAFFRALAAAYSCQCKRSHAARLLLQHRASCKTDAKFQMVFPLESTQETPDPWAACTTTIEETTNKPLVAESRVLVETRKVWQAGGNVQTLSALKASISKPHHHHHHHQHPRTTGATTMTTITTVHRSKVQFTPTISLTVPQDGLTAGRQGVRPITHLCESLASAAAADPDCREYLHHPEEDRRYCISSIARHTEMPHTITLGQVLSGDAGTPLPSRRETFAIAFVLASSLLQLQDSPWLAANGPRCFDKSSIVFAEDPAKPYRPLFDQPYIPRDFGPLPPSEAQSGGDSSTASAALARLGITLLELCFRSPLERQHDREILGPGANAQQRDALDFMAAAEWLKGVADEAGPEYAAVVKWCLLDNRIAPADRWREEMLRQVVRPLQRCLECFSAGGVTA</sequence>
<reference evidence="1" key="1">
    <citation type="journal article" date="2021" name="Nat. Commun.">
        <title>Genetic determinants of endophytism in the Arabidopsis root mycobiome.</title>
        <authorList>
            <person name="Mesny F."/>
            <person name="Miyauchi S."/>
            <person name="Thiergart T."/>
            <person name="Pickel B."/>
            <person name="Atanasova L."/>
            <person name="Karlsson M."/>
            <person name="Huettel B."/>
            <person name="Barry K.W."/>
            <person name="Haridas S."/>
            <person name="Chen C."/>
            <person name="Bauer D."/>
            <person name="Andreopoulos W."/>
            <person name="Pangilinan J."/>
            <person name="LaButti K."/>
            <person name="Riley R."/>
            <person name="Lipzen A."/>
            <person name="Clum A."/>
            <person name="Drula E."/>
            <person name="Henrissat B."/>
            <person name="Kohler A."/>
            <person name="Grigoriev I.V."/>
            <person name="Martin F.M."/>
            <person name="Hacquard S."/>
        </authorList>
    </citation>
    <scope>NUCLEOTIDE SEQUENCE</scope>
    <source>
        <strain evidence="1">MPI-CAGE-CH-0230</strain>
    </source>
</reference>
<dbReference type="EMBL" id="JAGTJQ010000006">
    <property type="protein sequence ID" value="KAH7028840.1"/>
    <property type="molecule type" value="Genomic_DNA"/>
</dbReference>
<gene>
    <name evidence="1" type="ORF">B0I36DRAFT_126522</name>
</gene>
<proteinExistence type="predicted"/>
<protein>
    <submittedName>
        <fullName evidence="1">Uncharacterized protein</fullName>
    </submittedName>
</protein>
<dbReference type="AlphaFoldDB" id="A0A9P9BP99"/>
<dbReference type="PANTHER" id="PTHR35186">
    <property type="entry name" value="ANK_REP_REGION DOMAIN-CONTAINING PROTEIN"/>
    <property type="match status" value="1"/>
</dbReference>
<dbReference type="OrthoDB" id="3565018at2759"/>